<dbReference type="GO" id="GO:0007010">
    <property type="term" value="P:cytoskeleton organization"/>
    <property type="evidence" value="ECO:0007669"/>
    <property type="project" value="TreeGrafter"/>
</dbReference>
<protein>
    <submittedName>
        <fullName evidence="3">N1221 domain-containing protein</fullName>
    </submittedName>
</protein>
<proteinExistence type="predicted"/>
<dbReference type="InterPro" id="IPR040185">
    <property type="entry name" value="Far11/STRP"/>
</dbReference>
<evidence type="ECO:0000259" key="2">
    <source>
        <dbReference type="Pfam" id="PF07923"/>
    </source>
</evidence>
<sequence length="171" mass="19412">MGIRPNFAEDVYGDKERKSADDEQVEYSESSLAARRSANVLKLKQLKEAPPTLTPAYGGFAPQESSENVAAIDKDLDFEYGDADAGIREMAELYSYSEIEEFGINITCWKDYIEGTYDGKQEQFPPTFEEFSQAQKNYVIQDLCSRMESADSEVRLKSARIILFLLQVQDF</sequence>
<evidence type="ECO:0000313" key="3">
    <source>
        <dbReference type="EnsemblMetazoa" id="CJA39946.1"/>
    </source>
</evidence>
<evidence type="ECO:0000313" key="4">
    <source>
        <dbReference type="Proteomes" id="UP000005237"/>
    </source>
</evidence>
<dbReference type="AlphaFoldDB" id="A0A8R1IVX7"/>
<reference evidence="3" key="2">
    <citation type="submission" date="2022-06" db="UniProtKB">
        <authorList>
            <consortium name="EnsemblMetazoa"/>
        </authorList>
    </citation>
    <scope>IDENTIFICATION</scope>
    <source>
        <strain evidence="3">DF5081</strain>
    </source>
</reference>
<reference evidence="4" key="1">
    <citation type="submission" date="2010-08" db="EMBL/GenBank/DDBJ databases">
        <authorList>
            <consortium name="Caenorhabditis japonica Sequencing Consortium"/>
            <person name="Wilson R.K."/>
        </authorList>
    </citation>
    <scope>NUCLEOTIDE SEQUENCE [LARGE SCALE GENOMIC DNA]</scope>
    <source>
        <strain evidence="4">DF5081</strain>
    </source>
</reference>
<dbReference type="PANTHER" id="PTHR13239:SF4">
    <property type="entry name" value="AT25231P"/>
    <property type="match status" value="1"/>
</dbReference>
<dbReference type="InterPro" id="IPR012486">
    <property type="entry name" value="Far11/STRP_N"/>
</dbReference>
<dbReference type="EnsemblMetazoa" id="CJA39946.1">
    <property type="protein sequence ID" value="CJA39946.1"/>
    <property type="gene ID" value="WBGene00215794"/>
</dbReference>
<organism evidence="3 4">
    <name type="scientific">Caenorhabditis japonica</name>
    <dbReference type="NCBI Taxonomy" id="281687"/>
    <lineage>
        <taxon>Eukaryota</taxon>
        <taxon>Metazoa</taxon>
        <taxon>Ecdysozoa</taxon>
        <taxon>Nematoda</taxon>
        <taxon>Chromadorea</taxon>
        <taxon>Rhabditida</taxon>
        <taxon>Rhabditina</taxon>
        <taxon>Rhabditomorpha</taxon>
        <taxon>Rhabditoidea</taxon>
        <taxon>Rhabditidae</taxon>
        <taxon>Peloderinae</taxon>
        <taxon>Caenorhabditis</taxon>
    </lineage>
</organism>
<keyword evidence="4" id="KW-1185">Reference proteome</keyword>
<dbReference type="Pfam" id="PF07923">
    <property type="entry name" value="N1221"/>
    <property type="match status" value="1"/>
</dbReference>
<name>A0A8R1IVX7_CAEJA</name>
<dbReference type="GO" id="GO:0005829">
    <property type="term" value="C:cytosol"/>
    <property type="evidence" value="ECO:0007669"/>
    <property type="project" value="TreeGrafter"/>
</dbReference>
<evidence type="ECO:0000256" key="1">
    <source>
        <dbReference type="SAM" id="MobiDB-lite"/>
    </source>
</evidence>
<dbReference type="PANTHER" id="PTHR13239">
    <property type="entry name" value="PROTEIN REQUIRED FOR HYPHAL ANASTOMOSIS HAM-2"/>
    <property type="match status" value="1"/>
</dbReference>
<dbReference type="Proteomes" id="UP000005237">
    <property type="component" value="Unassembled WGS sequence"/>
</dbReference>
<feature type="compositionally biased region" description="Basic and acidic residues" evidence="1">
    <location>
        <begin position="12"/>
        <end position="21"/>
    </location>
</feature>
<accession>A0A8R1IVX7</accession>
<feature type="region of interest" description="Disordered" evidence="1">
    <location>
        <begin position="1"/>
        <end position="30"/>
    </location>
</feature>
<feature type="domain" description="Far11/STRP N-terminal" evidence="2">
    <location>
        <begin position="75"/>
        <end position="167"/>
    </location>
</feature>